<evidence type="ECO:0000313" key="1">
    <source>
        <dbReference type="EMBL" id="AYN55943.1"/>
    </source>
</evidence>
<dbReference type="EMBL" id="MH834622">
    <property type="protein sequence ID" value="AYN55943.1"/>
    <property type="molecule type" value="Genomic_DNA"/>
</dbReference>
<name>A0A3G2KAC5_9CAUD</name>
<dbReference type="InterPro" id="IPR027417">
    <property type="entry name" value="P-loop_NTPase"/>
</dbReference>
<sequence>MTATLEDAALASTFHALDGWPLDLGSIDWDGAYQRMVGTWHQKRGVLYAAAPSALSPVPAGTDIAAAVVGSRMLGMELTPQGVQVAAVLEARNAFGLPLYDDVTVEIPRRATKTTSVQAVLLGRCETRPGYKIIQTAQDGTRASMVFMDMVRTMERQEPDEAKRTWTVYKSTGREYLEWSNGSRWWVAPPKPSSYRGLAADCLWFDESGELSPEESDDLEAGALPVMDTREDGQVIKSGTPGLVRAGLFWKSLAAARATPAQLGVVAYGARESEVVDLDEDAAMALLWRCHPGLACGLTTEAKMRKRFQVMDLAQFIREYLCVWPPDTTKTALDLVKFAAGEVDPVPLPSGVPFAFGYNVAQGGVAAAVAVAWYDTEGQLRGQVMEYRVKADWLADDLGRILKAHVGVPIGYDAIGDNLAKAQEVARRPRTRATALKALTLKEVAAGTAALAMSVDAGTFRWGTSPSLAKAAAAASWRDSGGSRLFRRIEGQDISSLLALVHAVAAVATMKKRRASGGGYAAQ</sequence>
<dbReference type="Proteomes" id="UP000277525">
    <property type="component" value="Segment"/>
</dbReference>
<dbReference type="RefSeq" id="YP_010761450.1">
    <property type="nucleotide sequence ID" value="NC_073595.1"/>
</dbReference>
<keyword evidence="2" id="KW-1185">Reference proteome</keyword>
<dbReference type="KEGG" id="vg:80090692"/>
<dbReference type="Gene3D" id="3.40.50.300">
    <property type="entry name" value="P-loop containing nucleotide triphosphate hydrolases"/>
    <property type="match status" value="1"/>
</dbReference>
<evidence type="ECO:0000313" key="2">
    <source>
        <dbReference type="Proteomes" id="UP000277525"/>
    </source>
</evidence>
<dbReference type="GeneID" id="80090692"/>
<proteinExistence type="predicted"/>
<protein>
    <submittedName>
        <fullName evidence="1">Terminase</fullName>
    </submittedName>
</protein>
<accession>A0A3G2KAC5</accession>
<gene>
    <name evidence="1" type="primary">2</name>
    <name evidence="1" type="ORF">PBI_NOELY_2</name>
</gene>
<reference evidence="1 2" key="1">
    <citation type="submission" date="2018-09" db="EMBL/GenBank/DDBJ databases">
        <authorList>
            <person name="Zack K."/>
            <person name="Stoner T.H."/>
            <person name="Garlena R.A."/>
            <person name="Russell D.A."/>
            <person name="Pope W.H."/>
            <person name="Jacobs-Sera D."/>
            <person name="Hatfull G.F."/>
        </authorList>
    </citation>
    <scope>NUCLEOTIDE SEQUENCE [LARGE SCALE GENOMIC DNA]</scope>
</reference>
<organism evidence="1 2">
    <name type="scientific">Arthrobacter phage Noely</name>
    <dbReference type="NCBI Taxonomy" id="2419964"/>
    <lineage>
        <taxon>Viruses</taxon>
        <taxon>Duplodnaviria</taxon>
        <taxon>Heunggongvirae</taxon>
        <taxon>Uroviricota</taxon>
        <taxon>Caudoviricetes</taxon>
        <taxon>Feeclasvirinae</taxon>
        <taxon>Noelyvirus</taxon>
        <taxon>Noelyvirus noely</taxon>
    </lineage>
</organism>